<evidence type="ECO:0000256" key="1">
    <source>
        <dbReference type="SAM" id="MobiDB-lite"/>
    </source>
</evidence>
<name>A0A0D0VJS3_CRYGA</name>
<keyword evidence="2" id="KW-0689">Ribosomal protein</keyword>
<feature type="compositionally biased region" description="Polar residues" evidence="1">
    <location>
        <begin position="1"/>
        <end position="10"/>
    </location>
</feature>
<dbReference type="HOGENOM" id="CLU_1767974_0_0_1"/>
<proteinExistence type="predicted"/>
<accession>A0A0D0VJS3</accession>
<sequence>MLITTFSLQTGPDEPTARVRLARSTPPTRLPSTRRARTLFPLKESDDTTESNPVTVVRPSLSSTRRLRPPRRLSSVSSAPSARPSTNSPSSDASTSSSVVTRSRGVPPFPSKQGLDVGAGFLLHARRIFGRLVDAWFGSGYLGMRDV</sequence>
<feature type="region of interest" description="Disordered" evidence="1">
    <location>
        <begin position="1"/>
        <end position="113"/>
    </location>
</feature>
<dbReference type="GO" id="GO:0005840">
    <property type="term" value="C:ribosome"/>
    <property type="evidence" value="ECO:0007669"/>
    <property type="project" value="UniProtKB-KW"/>
</dbReference>
<protein>
    <submittedName>
        <fullName evidence="2">60S ribosomal protein L44</fullName>
    </submittedName>
</protein>
<dbReference type="AlphaFoldDB" id="A0A0D0VJS3"/>
<dbReference type="OrthoDB" id="10389735at2759"/>
<keyword evidence="2" id="KW-0687">Ribonucleoprotein</keyword>
<gene>
    <name evidence="2" type="ORF">I312_05687</name>
</gene>
<organism evidence="2">
    <name type="scientific">Cryptococcus bacillisporus CA1280</name>
    <dbReference type="NCBI Taxonomy" id="1296109"/>
    <lineage>
        <taxon>Eukaryota</taxon>
        <taxon>Fungi</taxon>
        <taxon>Dikarya</taxon>
        <taxon>Basidiomycota</taxon>
        <taxon>Agaricomycotina</taxon>
        <taxon>Tremellomycetes</taxon>
        <taxon>Tremellales</taxon>
        <taxon>Cryptococcaceae</taxon>
        <taxon>Cryptococcus</taxon>
        <taxon>Cryptococcus gattii species complex</taxon>
    </lineage>
</organism>
<reference evidence="2" key="1">
    <citation type="submission" date="2015-01" db="EMBL/GenBank/DDBJ databases">
        <title>The Genome Sequence of Cryptococcus gattii CA1280.</title>
        <authorList>
            <consortium name="The Broad Institute Genomics Platform"/>
            <person name="Cuomo C."/>
            <person name="Litvintseva A."/>
            <person name="Chen Y."/>
            <person name="Heitman J."/>
            <person name="Sun S."/>
            <person name="Springer D."/>
            <person name="Dromer F."/>
            <person name="Young S."/>
            <person name="Zeng Q."/>
            <person name="Gargeya S."/>
            <person name="Abouelleil A."/>
            <person name="Alvarado L."/>
            <person name="Chapman S.B."/>
            <person name="Gainer-Dewar J."/>
            <person name="Goldberg J."/>
            <person name="Griggs A."/>
            <person name="Gujja S."/>
            <person name="Hansen M."/>
            <person name="Howarth C."/>
            <person name="Imamovic A."/>
            <person name="Larimer J."/>
            <person name="Murphy C."/>
            <person name="Naylor J."/>
            <person name="Pearson M."/>
            <person name="Priest M."/>
            <person name="Roberts A."/>
            <person name="Saif S."/>
            <person name="Shea T."/>
            <person name="Sykes S."/>
            <person name="Wortman J."/>
            <person name="Nusbaum C."/>
            <person name="Birren B."/>
        </authorList>
    </citation>
    <scope>NUCLEOTIDE SEQUENCE [LARGE SCALE GENOMIC DNA]</scope>
    <source>
        <strain evidence="2">CA1280</strain>
    </source>
</reference>
<feature type="compositionally biased region" description="Low complexity" evidence="1">
    <location>
        <begin position="53"/>
        <end position="64"/>
    </location>
</feature>
<evidence type="ECO:0000313" key="2">
    <source>
        <dbReference type="EMBL" id="KIR45120.1"/>
    </source>
</evidence>
<feature type="compositionally biased region" description="Low complexity" evidence="1">
    <location>
        <begin position="72"/>
        <end position="106"/>
    </location>
</feature>
<dbReference type="EMBL" id="KN847991">
    <property type="protein sequence ID" value="KIR45120.1"/>
    <property type="molecule type" value="Genomic_DNA"/>
</dbReference>